<dbReference type="GO" id="GO:0016301">
    <property type="term" value="F:kinase activity"/>
    <property type="evidence" value="ECO:0007669"/>
    <property type="project" value="UniProtKB-KW"/>
</dbReference>
<comment type="similarity">
    <text evidence="1">Belongs to the four-carbon acid sugar kinase family.</text>
</comment>
<sequence>MTRVLVVADDLTGANDTGVQFALAGWHTTLRIGARRAAPPPAGHATAVSTDSRALDHRDAAAATRAAVAAEQPAPGDHLYLKTDSTLRGSVPAQIAGALAAAPDDAVVVLAPAYPAMGRTVHDGRLLVHGESVTLSPAGRDPVTPVTSDLLTELVPGAVPVPVAPTAAAWARAIEAASRHGAVVAADAGTDAELARLAEAIVLLGPRAIPAGSAGLAAPLAALWRADRGTPPAPAAPPAARRPLVLVSSHHLVARDQVAAAERTDSTLTVLRTTTDALLRGETPVPAAGDGPVVLLSPDERARPGHSAPLAAALADHAATLLAGADRPFDAVVLVGGDGAEAFLDAVGAHGIAVRGTLLEGVPDGRVAGGPRDGLTVVTKAGGFGDETTLTQLLRALRGPTRTETSR</sequence>
<evidence type="ECO:0000313" key="10">
    <source>
        <dbReference type="Proteomes" id="UP000727056"/>
    </source>
</evidence>
<proteinExistence type="inferred from homology"/>
<dbReference type="Pfam" id="PF17042">
    <property type="entry name" value="NBD_C"/>
    <property type="match status" value="1"/>
</dbReference>
<accession>A0ABX1CBJ3</accession>
<evidence type="ECO:0000256" key="2">
    <source>
        <dbReference type="ARBA" id="ARBA00022679"/>
    </source>
</evidence>
<feature type="domain" description="Four-carbon acid sugar kinase nucleotide binding" evidence="8">
    <location>
        <begin position="244"/>
        <end position="390"/>
    </location>
</feature>
<evidence type="ECO:0000256" key="6">
    <source>
        <dbReference type="ARBA" id="ARBA00023277"/>
    </source>
</evidence>
<organism evidence="9 10">
    <name type="scientific">Streptomyces bohaiensis</name>
    <dbReference type="NCBI Taxonomy" id="1431344"/>
    <lineage>
        <taxon>Bacteria</taxon>
        <taxon>Bacillati</taxon>
        <taxon>Actinomycetota</taxon>
        <taxon>Actinomycetes</taxon>
        <taxon>Kitasatosporales</taxon>
        <taxon>Streptomycetaceae</taxon>
        <taxon>Streptomyces</taxon>
    </lineage>
</organism>
<dbReference type="RefSeq" id="WP_168087790.1">
    <property type="nucleotide sequence ID" value="NZ_BHZH01000077.1"/>
</dbReference>
<evidence type="ECO:0000256" key="1">
    <source>
        <dbReference type="ARBA" id="ARBA00005715"/>
    </source>
</evidence>
<keyword evidence="4 9" id="KW-0418">Kinase</keyword>
<dbReference type="Gene3D" id="3.40.50.10840">
    <property type="entry name" value="Putative sugar-binding, N-terminal domain"/>
    <property type="match status" value="1"/>
</dbReference>
<keyword evidence="10" id="KW-1185">Reference proteome</keyword>
<dbReference type="Gene3D" id="3.40.980.20">
    <property type="entry name" value="Four-carbon acid sugar kinase, nucleotide binding domain"/>
    <property type="match status" value="1"/>
</dbReference>
<feature type="domain" description="Four-carbon acid sugar kinase N-terminal" evidence="7">
    <location>
        <begin position="5"/>
        <end position="219"/>
    </location>
</feature>
<dbReference type="Proteomes" id="UP000727056">
    <property type="component" value="Unassembled WGS sequence"/>
</dbReference>
<dbReference type="InterPro" id="IPR031475">
    <property type="entry name" value="NBD_C"/>
</dbReference>
<keyword evidence="2" id="KW-0808">Transferase</keyword>
<dbReference type="InterPro" id="IPR042213">
    <property type="entry name" value="NBD_C_sf"/>
</dbReference>
<dbReference type="EMBL" id="JAAVJC010000048">
    <property type="protein sequence ID" value="NJQ15010.1"/>
    <property type="molecule type" value="Genomic_DNA"/>
</dbReference>
<evidence type="ECO:0000259" key="8">
    <source>
        <dbReference type="Pfam" id="PF17042"/>
    </source>
</evidence>
<keyword evidence="6" id="KW-0119">Carbohydrate metabolism</keyword>
<keyword evidence="5" id="KW-0067">ATP-binding</keyword>
<reference evidence="9 10" key="1">
    <citation type="submission" date="2020-03" db="EMBL/GenBank/DDBJ databases">
        <title>Draft genome of Streptomyces sp. ventii, isolated from the Axial Seamount in the Pacific Ocean, and resequencing of the two type strains Streptomyces lonarensis strain NCL 716 and Streptomyces bohaiensis strain 11A07.</title>
        <authorList>
            <person name="Loughran R.M."/>
            <person name="Pfannmuller K.M."/>
            <person name="Wasson B.J."/>
            <person name="Deadmond M.C."/>
            <person name="Paddock B.E."/>
            <person name="Koyack M.J."/>
            <person name="Gallegos D.A."/>
            <person name="Mitchell E.A."/>
            <person name="Ushijima B."/>
            <person name="Saw J.H."/>
            <person name="Mcphail K.L."/>
            <person name="Videau P."/>
        </authorList>
    </citation>
    <scope>NUCLEOTIDE SEQUENCE [LARGE SCALE GENOMIC DNA]</scope>
    <source>
        <strain evidence="9 10">11A07</strain>
    </source>
</reference>
<evidence type="ECO:0000256" key="5">
    <source>
        <dbReference type="ARBA" id="ARBA00022840"/>
    </source>
</evidence>
<evidence type="ECO:0000256" key="4">
    <source>
        <dbReference type="ARBA" id="ARBA00022777"/>
    </source>
</evidence>
<dbReference type="Pfam" id="PF07005">
    <property type="entry name" value="SBD_N"/>
    <property type="match status" value="1"/>
</dbReference>
<comment type="caution">
    <text evidence="9">The sequence shown here is derived from an EMBL/GenBank/DDBJ whole genome shotgun (WGS) entry which is preliminary data.</text>
</comment>
<evidence type="ECO:0000259" key="7">
    <source>
        <dbReference type="Pfam" id="PF07005"/>
    </source>
</evidence>
<gene>
    <name evidence="9" type="ORF">HCN52_08630</name>
</gene>
<protein>
    <submittedName>
        <fullName evidence="9">Four-carbon acid sugar kinase family protein</fullName>
    </submittedName>
</protein>
<keyword evidence="3" id="KW-0547">Nucleotide-binding</keyword>
<dbReference type="InterPro" id="IPR037051">
    <property type="entry name" value="4-carb_acid_sugar_kinase_N_sf"/>
</dbReference>
<dbReference type="InterPro" id="IPR010737">
    <property type="entry name" value="4-carb_acid_sugar_kinase_N"/>
</dbReference>
<name>A0ABX1CBJ3_9ACTN</name>
<evidence type="ECO:0000256" key="3">
    <source>
        <dbReference type="ARBA" id="ARBA00022741"/>
    </source>
</evidence>
<evidence type="ECO:0000313" key="9">
    <source>
        <dbReference type="EMBL" id="NJQ15010.1"/>
    </source>
</evidence>
<dbReference type="SUPFAM" id="SSF142764">
    <property type="entry name" value="YgbK-like"/>
    <property type="match status" value="1"/>
</dbReference>